<dbReference type="AlphaFoldDB" id="A0A7G2C3J1"/>
<sequence>MGAVPSAESSTATLSQCPSYGQRQHIILIPLVPHFFPDATCPLFQQLYEARRDPAVRYYHYLTEATLDPAEIRSKQEKINDNLSNNSNPNEEEPLLLPVDCPPPEVFPTLPLTPQELYDLYMTQCQQRTYETDWEMLSAFQKEEKHQIRPLPCAVAFLYQRKNNGPAKKEGEEPNEEEHNEENENQSNNNNKVPEDCVEVQDCYVKVTGLLGDTSLFFQNKNTSDNIKTDMELSLYLTKSAGDHNRTHVLLSAIYTYAEQWQRAVQNCLYNHPSDTNEDNKMKELLVSMLPTVDVTWTSKTPSESKTESTLTWVPPPLPRIFMRARRTNVPFLCFSREVRNILLSMHLSHNNRNNNNNEYNKEVLGEMDMWLQDVETTAQHHHNTTESFLYVHVPEKVGNALVRFVMNCLLRHTSPLENLRDSHNHNHEHHTNEVIAPFRLPDAPMIVEEWRREYTVNDLKRIHPQYLRDYLYFVVRPTRRRAATLAVQEWLESGGEIIADDTTADFLALLKSEKEKKESSVCLPSNIMLCFDPLDKDTPVSQRPLFLRQLPLEELLLGELGDACKVAREATATDPSWVRDASYATAQQRRRRRKRAQPCTSVSPPSCHGRRKG</sequence>
<evidence type="ECO:0000313" key="2">
    <source>
        <dbReference type="EMBL" id="CAD2213834.1"/>
    </source>
</evidence>
<feature type="region of interest" description="Disordered" evidence="1">
    <location>
        <begin position="164"/>
        <end position="193"/>
    </location>
</feature>
<evidence type="ECO:0000256" key="1">
    <source>
        <dbReference type="SAM" id="MobiDB-lite"/>
    </source>
</evidence>
<dbReference type="VEuPathDB" id="TriTrypDB:ADEAN_000127700"/>
<accession>A0A7G2C3J1</accession>
<reference evidence="2 3" key="1">
    <citation type="submission" date="2020-08" db="EMBL/GenBank/DDBJ databases">
        <authorList>
            <person name="Newling K."/>
            <person name="Davey J."/>
            <person name="Forrester S."/>
        </authorList>
    </citation>
    <scope>NUCLEOTIDE SEQUENCE [LARGE SCALE GENOMIC DNA]</scope>
    <source>
        <strain evidence="3">Crithidia deanei Carvalho (ATCC PRA-265)</strain>
    </source>
</reference>
<proteinExistence type="predicted"/>
<dbReference type="PANTHER" id="PTHR35614:SF6">
    <property type="match status" value="1"/>
</dbReference>
<dbReference type="EMBL" id="LR877146">
    <property type="protein sequence ID" value="CAD2213834.1"/>
    <property type="molecule type" value="Genomic_DNA"/>
</dbReference>
<keyword evidence="3" id="KW-1185">Reference proteome</keyword>
<protein>
    <submittedName>
        <fullName evidence="2">Uncharacterized protein</fullName>
    </submittedName>
</protein>
<feature type="region of interest" description="Disordered" evidence="1">
    <location>
        <begin position="580"/>
        <end position="614"/>
    </location>
</feature>
<organism evidence="2 3">
    <name type="scientific">Angomonas deanei</name>
    <dbReference type="NCBI Taxonomy" id="59799"/>
    <lineage>
        <taxon>Eukaryota</taxon>
        <taxon>Discoba</taxon>
        <taxon>Euglenozoa</taxon>
        <taxon>Kinetoplastea</taxon>
        <taxon>Metakinetoplastina</taxon>
        <taxon>Trypanosomatida</taxon>
        <taxon>Trypanosomatidae</taxon>
        <taxon>Strigomonadinae</taxon>
        <taxon>Angomonas</taxon>
    </lineage>
</organism>
<dbReference type="Proteomes" id="UP000515908">
    <property type="component" value="Chromosome 02"/>
</dbReference>
<name>A0A7G2C3J1_9TRYP</name>
<feature type="compositionally biased region" description="Acidic residues" evidence="1">
    <location>
        <begin position="173"/>
        <end position="184"/>
    </location>
</feature>
<evidence type="ECO:0000313" key="3">
    <source>
        <dbReference type="Proteomes" id="UP000515908"/>
    </source>
</evidence>
<gene>
    <name evidence="2" type="ORF">ADEAN_000127700</name>
</gene>
<dbReference type="PANTHER" id="PTHR35614">
    <property type="match status" value="1"/>
</dbReference>